<reference evidence="2 3" key="1">
    <citation type="submission" date="2017-08" db="EMBL/GenBank/DDBJ databases">
        <title>Acidophilic green algal genome provides insights into adaptation to an acidic environment.</title>
        <authorList>
            <person name="Hirooka S."/>
            <person name="Hirose Y."/>
            <person name="Kanesaki Y."/>
            <person name="Higuchi S."/>
            <person name="Fujiwara T."/>
            <person name="Onuma R."/>
            <person name="Era A."/>
            <person name="Ohbayashi R."/>
            <person name="Uzuka A."/>
            <person name="Nozaki H."/>
            <person name="Yoshikawa H."/>
            <person name="Miyagishima S.Y."/>
        </authorList>
    </citation>
    <scope>NUCLEOTIDE SEQUENCE [LARGE SCALE GENOMIC DNA]</scope>
    <source>
        <strain evidence="2 3">NIES-2499</strain>
    </source>
</reference>
<feature type="non-terminal residue" evidence="2">
    <location>
        <position position="154"/>
    </location>
</feature>
<comment type="caution">
    <text evidence="2">The sequence shown here is derived from an EMBL/GenBank/DDBJ whole genome shotgun (WGS) entry which is preliminary data.</text>
</comment>
<accession>A0A250XRW7</accession>
<feature type="transmembrane region" description="Helical" evidence="1">
    <location>
        <begin position="32"/>
        <end position="50"/>
    </location>
</feature>
<keyword evidence="1" id="KW-0472">Membrane</keyword>
<protein>
    <submittedName>
        <fullName evidence="2">Uncharacterized protein</fullName>
    </submittedName>
</protein>
<gene>
    <name evidence="2" type="ORF">CEUSTIGMA_g12956.t1</name>
</gene>
<dbReference type="EMBL" id="BEGY01000176">
    <property type="protein sequence ID" value="GAX85540.1"/>
    <property type="molecule type" value="Genomic_DNA"/>
</dbReference>
<evidence type="ECO:0000313" key="2">
    <source>
        <dbReference type="EMBL" id="GAX85540.1"/>
    </source>
</evidence>
<sequence>MDAGLHSIQPLLTPQGLFEYRKRPHRDKGWRFAYLACLAITVAGGLYAVLSPDTLLEALSDSDYLNDPSHCPNPGLWNPDLTPSGQLQQYDGDKPIEPALPPGFIWAMTGLALSCLLTSLAMAIAFIMLLQHHPMFTILLTIVTQLLVPSGIGI</sequence>
<dbReference type="AlphaFoldDB" id="A0A250XRW7"/>
<name>A0A250XRW7_9CHLO</name>
<evidence type="ECO:0000256" key="1">
    <source>
        <dbReference type="SAM" id="Phobius"/>
    </source>
</evidence>
<dbReference type="Proteomes" id="UP000232323">
    <property type="component" value="Unassembled WGS sequence"/>
</dbReference>
<dbReference type="OrthoDB" id="420519at2759"/>
<evidence type="ECO:0000313" key="3">
    <source>
        <dbReference type="Proteomes" id="UP000232323"/>
    </source>
</evidence>
<organism evidence="2 3">
    <name type="scientific">Chlamydomonas eustigma</name>
    <dbReference type="NCBI Taxonomy" id="1157962"/>
    <lineage>
        <taxon>Eukaryota</taxon>
        <taxon>Viridiplantae</taxon>
        <taxon>Chlorophyta</taxon>
        <taxon>core chlorophytes</taxon>
        <taxon>Chlorophyceae</taxon>
        <taxon>CS clade</taxon>
        <taxon>Chlamydomonadales</taxon>
        <taxon>Chlamydomonadaceae</taxon>
        <taxon>Chlamydomonas</taxon>
    </lineage>
</organism>
<keyword evidence="1" id="KW-0812">Transmembrane</keyword>
<keyword evidence="3" id="KW-1185">Reference proteome</keyword>
<keyword evidence="1" id="KW-1133">Transmembrane helix</keyword>
<proteinExistence type="predicted"/>
<feature type="transmembrane region" description="Helical" evidence="1">
    <location>
        <begin position="104"/>
        <end position="130"/>
    </location>
</feature>